<organism evidence="2 3">
    <name type="scientific">Bacillus wiedmannii</name>
    <dbReference type="NCBI Taxonomy" id="1890302"/>
    <lineage>
        <taxon>Bacteria</taxon>
        <taxon>Bacillati</taxon>
        <taxon>Bacillota</taxon>
        <taxon>Bacilli</taxon>
        <taxon>Bacillales</taxon>
        <taxon>Bacillaceae</taxon>
        <taxon>Bacillus</taxon>
        <taxon>Bacillus cereus group</taxon>
    </lineage>
</organism>
<evidence type="ECO:0000313" key="3">
    <source>
        <dbReference type="Proteomes" id="UP000195728"/>
    </source>
</evidence>
<feature type="transmembrane region" description="Helical" evidence="1">
    <location>
        <begin position="7"/>
        <end position="28"/>
    </location>
</feature>
<name>A0AB37YTQ5_9BACI</name>
<dbReference type="AlphaFoldDB" id="A0AB37YTQ5"/>
<keyword evidence="1" id="KW-0472">Membrane</keyword>
<keyword evidence="1" id="KW-0812">Transmembrane</keyword>
<proteinExistence type="predicted"/>
<comment type="caution">
    <text evidence="2">The sequence shown here is derived from an EMBL/GenBank/DDBJ whole genome shotgun (WGS) entry which is preliminary data.</text>
</comment>
<protein>
    <submittedName>
        <fullName evidence="2">Uncharacterized protein</fullName>
    </submittedName>
</protein>
<gene>
    <name evidence="2" type="ORF">BC10311_03410</name>
</gene>
<sequence>MNFRWTFNFLLLLLVVTGVITGLYSWMYNQNLSLEILKTIAQFATVITAVGAIISAYFGARKYFDDKNREFIERRLNEVYAPLYGLLAKQKVLRDIIVPDKTVEEIPIISISHTKTTTKYNEELKEFEKNVEELTSIADKKEFLSIIQGSNMGLASPNLVVLINKYETALWFMNLPESHPERKKVEDLILEIEKSLCKEIIISYKSCVKKLGLDKSTEIDHLDVKTGFFN</sequence>
<dbReference type="Proteomes" id="UP000195728">
    <property type="component" value="Unassembled WGS sequence"/>
</dbReference>
<dbReference type="RefSeq" id="WP_088107236.1">
    <property type="nucleotide sequence ID" value="NZ_FMBG01000016.1"/>
</dbReference>
<keyword evidence="1" id="KW-1133">Transmembrane helix</keyword>
<dbReference type="EMBL" id="FMBG01000016">
    <property type="protein sequence ID" value="SCC45420.1"/>
    <property type="molecule type" value="Genomic_DNA"/>
</dbReference>
<accession>A0AB37YTQ5</accession>
<evidence type="ECO:0000256" key="1">
    <source>
        <dbReference type="SAM" id="Phobius"/>
    </source>
</evidence>
<evidence type="ECO:0000313" key="2">
    <source>
        <dbReference type="EMBL" id="SCC45420.1"/>
    </source>
</evidence>
<feature type="transmembrane region" description="Helical" evidence="1">
    <location>
        <begin position="40"/>
        <end position="60"/>
    </location>
</feature>
<reference evidence="2 3" key="1">
    <citation type="submission" date="2016-08" db="EMBL/GenBank/DDBJ databases">
        <authorList>
            <person name="Loux V."/>
            <person name="Rue O."/>
        </authorList>
    </citation>
    <scope>NUCLEOTIDE SEQUENCE [LARGE SCALE GENOMIC DNA]</scope>
    <source>
        <strain evidence="2 3">WSBC_10311</strain>
    </source>
</reference>